<dbReference type="Gene3D" id="2.60.120.10">
    <property type="entry name" value="Jelly Rolls"/>
    <property type="match status" value="2"/>
</dbReference>
<dbReference type="PANTHER" id="PTHR43594:SF1">
    <property type="entry name" value="QUERCETIN 2,3-DIOXYGENASE PA2418-RELATED"/>
    <property type="match status" value="1"/>
</dbReference>
<protein>
    <submittedName>
        <fullName evidence="6">Transposase</fullName>
    </submittedName>
</protein>
<dbReference type="InterPro" id="IPR003829">
    <property type="entry name" value="Pirin_N_dom"/>
</dbReference>
<dbReference type="InterPro" id="IPR008778">
    <property type="entry name" value="Pirin_C_dom"/>
</dbReference>
<dbReference type="InterPro" id="IPR014710">
    <property type="entry name" value="RmlC-like_jellyroll"/>
</dbReference>
<reference evidence="6 7" key="1">
    <citation type="submission" date="2017-01" db="EMBL/GenBank/DDBJ databases">
        <title>A new Hymenobacter.</title>
        <authorList>
            <person name="Liang Y."/>
            <person name="Feng F."/>
        </authorList>
    </citation>
    <scope>NUCLEOTIDE SEQUENCE [LARGE SCALE GENOMIC DNA]</scope>
    <source>
        <strain evidence="6">MIMBbqt21</strain>
    </source>
</reference>
<keyword evidence="2" id="KW-0479">Metal-binding</keyword>
<name>A0A243W9E4_9BACT</name>
<evidence type="ECO:0000259" key="4">
    <source>
        <dbReference type="Pfam" id="PF02678"/>
    </source>
</evidence>
<comment type="cofactor">
    <cofactor evidence="2">
        <name>Fe cation</name>
        <dbReference type="ChEBI" id="CHEBI:24875"/>
    </cofactor>
    <text evidence="2">Binds 1 Fe cation per subunit.</text>
</comment>
<proteinExistence type="inferred from homology"/>
<dbReference type="GO" id="GO:0046872">
    <property type="term" value="F:metal ion binding"/>
    <property type="evidence" value="ECO:0007669"/>
    <property type="project" value="UniProtKB-KW"/>
</dbReference>
<dbReference type="Pfam" id="PF05726">
    <property type="entry name" value="Pirin_C"/>
    <property type="match status" value="1"/>
</dbReference>
<dbReference type="InterPro" id="IPR012093">
    <property type="entry name" value="Pirin"/>
</dbReference>
<dbReference type="InterPro" id="IPR011051">
    <property type="entry name" value="RmlC_Cupin_sf"/>
</dbReference>
<evidence type="ECO:0000256" key="1">
    <source>
        <dbReference type="ARBA" id="ARBA00008416"/>
    </source>
</evidence>
<evidence type="ECO:0000256" key="3">
    <source>
        <dbReference type="RuleBase" id="RU003457"/>
    </source>
</evidence>
<dbReference type="EMBL" id="MTSE01000012">
    <property type="protein sequence ID" value="OUJ72151.1"/>
    <property type="molecule type" value="Genomic_DNA"/>
</dbReference>
<evidence type="ECO:0000313" key="6">
    <source>
        <dbReference type="EMBL" id="OUJ72151.1"/>
    </source>
</evidence>
<comment type="similarity">
    <text evidence="1 3">Belongs to the pirin family.</text>
</comment>
<organism evidence="6 7">
    <name type="scientific">Hymenobacter crusticola</name>
    <dbReference type="NCBI Taxonomy" id="1770526"/>
    <lineage>
        <taxon>Bacteria</taxon>
        <taxon>Pseudomonadati</taxon>
        <taxon>Bacteroidota</taxon>
        <taxon>Cytophagia</taxon>
        <taxon>Cytophagales</taxon>
        <taxon>Hymenobacteraceae</taxon>
        <taxon>Hymenobacter</taxon>
    </lineage>
</organism>
<evidence type="ECO:0000256" key="2">
    <source>
        <dbReference type="PIRSR" id="PIRSR006232-1"/>
    </source>
</evidence>
<feature type="domain" description="Pirin C-terminal" evidence="5">
    <location>
        <begin position="183"/>
        <end position="284"/>
    </location>
</feature>
<dbReference type="RefSeq" id="WP_086595760.1">
    <property type="nucleotide sequence ID" value="NZ_MTSE01000012.1"/>
</dbReference>
<dbReference type="PIRSF" id="PIRSF006232">
    <property type="entry name" value="Pirin"/>
    <property type="match status" value="1"/>
</dbReference>
<evidence type="ECO:0000259" key="5">
    <source>
        <dbReference type="Pfam" id="PF05726"/>
    </source>
</evidence>
<dbReference type="OrthoDB" id="321327at2"/>
<dbReference type="AlphaFoldDB" id="A0A243W9E4"/>
<dbReference type="PANTHER" id="PTHR43594">
    <property type="entry name" value="QUERCETIN 2,3-DIOXYGENASE"/>
    <property type="match status" value="1"/>
</dbReference>
<feature type="domain" description="Pirin N-terminal" evidence="4">
    <location>
        <begin position="25"/>
        <end position="127"/>
    </location>
</feature>
<keyword evidence="2" id="KW-0408">Iron</keyword>
<comment type="caution">
    <text evidence="6">The sequence shown here is derived from an EMBL/GenBank/DDBJ whole genome shotgun (WGS) entry which is preliminary data.</text>
</comment>
<dbReference type="Proteomes" id="UP000194873">
    <property type="component" value="Unassembled WGS sequence"/>
</dbReference>
<sequence>MAKSIIAQVGGTNARVGKLLVNRLLPSRMVAAVGPFVFLDHVYPTRFEPQVPKAPTGETAHPHRGIATFTYVLSGALEHYDSAGHHGVVAAGGAQWMKAGRGVLHDENLSLDFQAKGGVLHALQFWLNLPARHKAEAPDYLALHSTAVPEVLLPEAAGSLRVLLGALGDAASPVPASSPQFLYHMLLSPKATFTLATKVDLDYAAFVPAEPVRLNGEPHGQSELVLFGAEVGPITFTNPSIEPVSVLVFGGEPIPEPVVAQGPFVMNSHAEIATAYEDFFAGEYGQITYEVVTSPQDLSTRITLL</sequence>
<dbReference type="CDD" id="cd02909">
    <property type="entry name" value="cupin_pirin_N"/>
    <property type="match status" value="1"/>
</dbReference>
<feature type="binding site" evidence="2">
    <location>
        <position position="105"/>
    </location>
    <ligand>
        <name>Fe cation</name>
        <dbReference type="ChEBI" id="CHEBI:24875"/>
    </ligand>
</feature>
<feature type="binding site" evidence="2">
    <location>
        <position position="61"/>
    </location>
    <ligand>
        <name>Fe cation</name>
        <dbReference type="ChEBI" id="CHEBI:24875"/>
    </ligand>
</feature>
<feature type="binding site" evidence="2">
    <location>
        <position position="107"/>
    </location>
    <ligand>
        <name>Fe cation</name>
        <dbReference type="ChEBI" id="CHEBI:24875"/>
    </ligand>
</feature>
<gene>
    <name evidence="6" type="ORF">BXP70_19355</name>
</gene>
<dbReference type="InterPro" id="IPR053186">
    <property type="entry name" value="QDO-related"/>
</dbReference>
<evidence type="ECO:0000313" key="7">
    <source>
        <dbReference type="Proteomes" id="UP000194873"/>
    </source>
</evidence>
<dbReference type="Pfam" id="PF02678">
    <property type="entry name" value="Pirin"/>
    <property type="match status" value="1"/>
</dbReference>
<keyword evidence="7" id="KW-1185">Reference proteome</keyword>
<accession>A0A243W9E4</accession>
<dbReference type="SUPFAM" id="SSF51182">
    <property type="entry name" value="RmlC-like cupins"/>
    <property type="match status" value="1"/>
</dbReference>
<feature type="binding site" evidence="2">
    <location>
        <position position="63"/>
    </location>
    <ligand>
        <name>Fe cation</name>
        <dbReference type="ChEBI" id="CHEBI:24875"/>
    </ligand>
</feature>